<comment type="caution">
    <text evidence="1">The sequence shown here is derived from an EMBL/GenBank/DDBJ whole genome shotgun (WGS) entry which is preliminary data.</text>
</comment>
<gene>
    <name evidence="1" type="ORF">CCMSSC00406_0000577</name>
</gene>
<dbReference type="Proteomes" id="UP000824881">
    <property type="component" value="Unassembled WGS sequence"/>
</dbReference>
<evidence type="ECO:0000313" key="1">
    <source>
        <dbReference type="EMBL" id="KAG9227777.1"/>
    </source>
</evidence>
<name>A0ACB7JB65_PLECO</name>
<reference evidence="1 2" key="1">
    <citation type="journal article" date="2021" name="Appl. Environ. Microbiol.">
        <title>Genetic linkage and physical mapping for an oyster mushroom Pleurotus cornucopiae and QTL analysis for the trait cap color.</title>
        <authorList>
            <person name="Zhang Y."/>
            <person name="Gao W."/>
            <person name="Sonnenberg A."/>
            <person name="Chen Q."/>
            <person name="Zhang J."/>
            <person name="Huang C."/>
        </authorList>
    </citation>
    <scope>NUCLEOTIDE SEQUENCE [LARGE SCALE GENOMIC DNA]</scope>
    <source>
        <strain evidence="1">CCMSSC00406</strain>
    </source>
</reference>
<organism evidence="1 2">
    <name type="scientific">Pleurotus cornucopiae</name>
    <name type="common">Cornucopia mushroom</name>
    <dbReference type="NCBI Taxonomy" id="5321"/>
    <lineage>
        <taxon>Eukaryota</taxon>
        <taxon>Fungi</taxon>
        <taxon>Dikarya</taxon>
        <taxon>Basidiomycota</taxon>
        <taxon>Agaricomycotina</taxon>
        <taxon>Agaricomycetes</taxon>
        <taxon>Agaricomycetidae</taxon>
        <taxon>Agaricales</taxon>
        <taxon>Pleurotineae</taxon>
        <taxon>Pleurotaceae</taxon>
        <taxon>Pleurotus</taxon>
    </lineage>
</organism>
<protein>
    <submittedName>
        <fullName evidence="1">Uncharacterized protein</fullName>
    </submittedName>
</protein>
<keyword evidence="2" id="KW-1185">Reference proteome</keyword>
<accession>A0ACB7JB65</accession>
<sequence>MFSKSTKFFLAFLAVSLPNMVTGREQWLERDGRAVQLYPRRFGQENPPVIAKLSAACPGQICGVLAGAAITPLLAAQPECSQQDHADAIIDAAKQFDAATQANMIALAIEYRQAEKNTPPDFTTNPPTPRNSVFCQKAPKNPELNGLVQAQDPANDPTIFFDPATKATVRLGDQPNTFPFGQAGGAAPAPAPAVTAAPEAPAPEASPAPETPAPETPAAPAPATGAIGNFGSCSVPQIEFAAGFDNRRETSFRPVDLTSFNHGSAQNPDIIMQFVCDTLVNSCGADQTARTTCATARAAANAAQPAKTGIVADTFNAGFGISTNFAAVQALDNQGAPFGPIVAAPATPAPAPAPAPDASTPATPDTPVVSPPAAGGIGDFGRCTVPQIEFGVGFDNRRETSFRPVDLTNFNHGSAQNINIITRFVCDQLVNFCGADQTARATCATAITAASSAEPAKTGIQADAFNAVFGITTNFASVQAFDDQGRPFGPTGNTAPATPAPAPAPAPATPAAPAPAPVNNAGNLQTFTGALGGVKAPIVTAVGNAFQVENNASFNNLNSALRRSCDVQVNLCSNAANASRNQGDLTVANCGAQGDQCPVAALSPQLFSCQVQKPTGVSPLEGCPSDTVFVSQNRADPFAQFHSIQDAIQALPDSGSFVILVGAGEYHETINITRRGPLTLVGQIAAEASLPSTRTANISESNLVQIWDNKFVVPGMDDADSAVLSVAPSRDAALIGAGPTGAPLQPLSGNADFKAYNIDFQNRAVRRPSTLTSWGFSHTQNIFRQISPYPKPWSPTSHTPTPPFMAARLRVIKTLGILDEMRVLTLLIVSYLAKRTEIILYRSWFEDVVLANRACGGGIVAWKGTNQTDAPGNRYGAYVSNSRIARSPDANTTVCATIMSTNEGRPWNDLATTVFLRTNMDDSIRPEGWTPFNSDRPTIMNTTFYAEYKSSGAGGDTSHRIPLEHLLSDEEARKFTIPLVFGERQPSWIDFSYIHGNTPATV</sequence>
<dbReference type="EMBL" id="WQMT02000001">
    <property type="protein sequence ID" value="KAG9227777.1"/>
    <property type="molecule type" value="Genomic_DNA"/>
</dbReference>
<evidence type="ECO:0000313" key="2">
    <source>
        <dbReference type="Proteomes" id="UP000824881"/>
    </source>
</evidence>
<proteinExistence type="predicted"/>